<dbReference type="AlphaFoldDB" id="R7SFQ5"/>
<dbReference type="Proteomes" id="UP000053630">
    <property type="component" value="Unassembled WGS sequence"/>
</dbReference>
<gene>
    <name evidence="2" type="ORF">FOMMEDRAFT_162904</name>
</gene>
<organism evidence="2 3">
    <name type="scientific">Fomitiporia mediterranea (strain MF3/22)</name>
    <name type="common">Grapevine white-rot fungus</name>
    <dbReference type="NCBI Taxonomy" id="694068"/>
    <lineage>
        <taxon>Eukaryota</taxon>
        <taxon>Fungi</taxon>
        <taxon>Dikarya</taxon>
        <taxon>Basidiomycota</taxon>
        <taxon>Agaricomycotina</taxon>
        <taxon>Agaricomycetes</taxon>
        <taxon>Hymenochaetales</taxon>
        <taxon>Hymenochaetaceae</taxon>
        <taxon>Fomitiporia</taxon>
    </lineage>
</organism>
<feature type="compositionally biased region" description="Gly residues" evidence="1">
    <location>
        <begin position="97"/>
        <end position="106"/>
    </location>
</feature>
<evidence type="ECO:0000256" key="1">
    <source>
        <dbReference type="SAM" id="MobiDB-lite"/>
    </source>
</evidence>
<protein>
    <submittedName>
        <fullName evidence="2">Uncharacterized protein</fullName>
    </submittedName>
</protein>
<feature type="region of interest" description="Disordered" evidence="1">
    <location>
        <begin position="91"/>
        <end position="119"/>
    </location>
</feature>
<sequence length="119" mass="12606">MFFISYGGPFGYPHTTCSSVREVEMADFADFEMGNAECLQGQGQLQTLSLPLSLSIPSLSGLLPLFEMVSWTALGNVNTCAIQIRPIESDVKHGMDKGGGGGGGSGETKSESLRRVAKC</sequence>
<reference evidence="3" key="1">
    <citation type="journal article" date="2012" name="Science">
        <title>The Paleozoic origin of enzymatic lignin decomposition reconstructed from 31 fungal genomes.</title>
        <authorList>
            <person name="Floudas D."/>
            <person name="Binder M."/>
            <person name="Riley R."/>
            <person name="Barry K."/>
            <person name="Blanchette R.A."/>
            <person name="Henrissat B."/>
            <person name="Martinez A.T."/>
            <person name="Otillar R."/>
            <person name="Spatafora J.W."/>
            <person name="Yadav J.S."/>
            <person name="Aerts A."/>
            <person name="Benoit I."/>
            <person name="Boyd A."/>
            <person name="Carlson A."/>
            <person name="Copeland A."/>
            <person name="Coutinho P.M."/>
            <person name="de Vries R.P."/>
            <person name="Ferreira P."/>
            <person name="Findley K."/>
            <person name="Foster B."/>
            <person name="Gaskell J."/>
            <person name="Glotzer D."/>
            <person name="Gorecki P."/>
            <person name="Heitman J."/>
            <person name="Hesse C."/>
            <person name="Hori C."/>
            <person name="Igarashi K."/>
            <person name="Jurgens J.A."/>
            <person name="Kallen N."/>
            <person name="Kersten P."/>
            <person name="Kohler A."/>
            <person name="Kuees U."/>
            <person name="Kumar T.K.A."/>
            <person name="Kuo A."/>
            <person name="LaButti K."/>
            <person name="Larrondo L.F."/>
            <person name="Lindquist E."/>
            <person name="Ling A."/>
            <person name="Lombard V."/>
            <person name="Lucas S."/>
            <person name="Lundell T."/>
            <person name="Martin R."/>
            <person name="McLaughlin D.J."/>
            <person name="Morgenstern I."/>
            <person name="Morin E."/>
            <person name="Murat C."/>
            <person name="Nagy L.G."/>
            <person name="Nolan M."/>
            <person name="Ohm R.A."/>
            <person name="Patyshakuliyeva A."/>
            <person name="Rokas A."/>
            <person name="Ruiz-Duenas F.J."/>
            <person name="Sabat G."/>
            <person name="Salamov A."/>
            <person name="Samejima M."/>
            <person name="Schmutz J."/>
            <person name="Slot J.C."/>
            <person name="St John F."/>
            <person name="Stenlid J."/>
            <person name="Sun H."/>
            <person name="Sun S."/>
            <person name="Syed K."/>
            <person name="Tsang A."/>
            <person name="Wiebenga A."/>
            <person name="Young D."/>
            <person name="Pisabarro A."/>
            <person name="Eastwood D.C."/>
            <person name="Martin F."/>
            <person name="Cullen D."/>
            <person name="Grigoriev I.V."/>
            <person name="Hibbett D.S."/>
        </authorList>
    </citation>
    <scope>NUCLEOTIDE SEQUENCE [LARGE SCALE GENOMIC DNA]</scope>
    <source>
        <strain evidence="3">MF3/22</strain>
    </source>
</reference>
<proteinExistence type="predicted"/>
<dbReference type="RefSeq" id="XP_007272187.1">
    <property type="nucleotide sequence ID" value="XM_007272125.1"/>
</dbReference>
<dbReference type="KEGG" id="fme:FOMMEDRAFT_162904"/>
<accession>R7SFQ5</accession>
<keyword evidence="3" id="KW-1185">Reference proteome</keyword>
<name>R7SFQ5_FOMME</name>
<feature type="compositionally biased region" description="Basic and acidic residues" evidence="1">
    <location>
        <begin position="108"/>
        <end position="119"/>
    </location>
</feature>
<dbReference type="GeneID" id="18675926"/>
<evidence type="ECO:0000313" key="2">
    <source>
        <dbReference type="EMBL" id="EJC97548.1"/>
    </source>
</evidence>
<dbReference type="EMBL" id="JH718093">
    <property type="protein sequence ID" value="EJC97548.1"/>
    <property type="molecule type" value="Genomic_DNA"/>
</dbReference>
<evidence type="ECO:0000313" key="3">
    <source>
        <dbReference type="Proteomes" id="UP000053630"/>
    </source>
</evidence>